<gene>
    <name evidence="2" type="ORF">GCM10009606_08750</name>
</gene>
<sequence>MATDLRPAYADIDEELFDVDQIPMTSRDVRSVGEMLFDVDYLARQLLMDVGGDDAGTLLRSWPTMVAAAEDLWASLPGRRPGVDERDRPITSLSAQAATIESSLSGRQAWPGQGPTNPRVDQMTQTLLNAAALVRRYGAEIPHEQTEAHRDLEAARTRIMHGLYLTAHAVNVALHDNGRNRVTDARESGRRVQLAQHHSPYAVAPTGVWVDRISVCENTARSYLTDRFPQALAGEATRPVDNPGRLAQALANWDIQSHRALARDLEPSNVLLITRTQGLIAGASMVLIDAAATAGVLEPSDRLVAAIADAGRSWSNLASRWGDLVPPAARLDEPLARAAAEVRAAYRHITHDTTTLATPEAIAACPELPQATMASLRAIGAGSELAHVVAEKADTPNLTGPARALSRRAHNDVESGLATPPAEGDVVWVSPADILARRAVRVPQPVRETLRSASTATAAAASTAAASAMLAHSNCPSYRPGGRSVTAHAQYDAHVTSAFSPQPGVPPRKPPCSIDRSAPVGPLR</sequence>
<protein>
    <recommendedName>
        <fullName evidence="4">DUF222 domain-containing protein</fullName>
    </recommendedName>
</protein>
<dbReference type="Proteomes" id="UP001499979">
    <property type="component" value="Unassembled WGS sequence"/>
</dbReference>
<dbReference type="RefSeq" id="WP_343906004.1">
    <property type="nucleotide sequence ID" value="NZ_BAAAJE010000002.1"/>
</dbReference>
<feature type="region of interest" description="Disordered" evidence="1">
    <location>
        <begin position="497"/>
        <end position="524"/>
    </location>
</feature>
<dbReference type="EMBL" id="BAAAJE010000002">
    <property type="protein sequence ID" value="GAA1130947.1"/>
    <property type="molecule type" value="Genomic_DNA"/>
</dbReference>
<keyword evidence="3" id="KW-1185">Reference proteome</keyword>
<evidence type="ECO:0008006" key="4">
    <source>
        <dbReference type="Google" id="ProtNLM"/>
    </source>
</evidence>
<evidence type="ECO:0000313" key="2">
    <source>
        <dbReference type="EMBL" id="GAA1130947.1"/>
    </source>
</evidence>
<proteinExistence type="predicted"/>
<evidence type="ECO:0000256" key="1">
    <source>
        <dbReference type="SAM" id="MobiDB-lite"/>
    </source>
</evidence>
<organism evidence="2 3">
    <name type="scientific">Nocardioides aquiterrae</name>
    <dbReference type="NCBI Taxonomy" id="203799"/>
    <lineage>
        <taxon>Bacteria</taxon>
        <taxon>Bacillati</taxon>
        <taxon>Actinomycetota</taxon>
        <taxon>Actinomycetes</taxon>
        <taxon>Propionibacteriales</taxon>
        <taxon>Nocardioidaceae</taxon>
        <taxon>Nocardioides</taxon>
    </lineage>
</organism>
<reference evidence="2 3" key="1">
    <citation type="journal article" date="2019" name="Int. J. Syst. Evol. Microbiol.">
        <title>The Global Catalogue of Microorganisms (GCM) 10K type strain sequencing project: providing services to taxonomists for standard genome sequencing and annotation.</title>
        <authorList>
            <consortium name="The Broad Institute Genomics Platform"/>
            <consortium name="The Broad Institute Genome Sequencing Center for Infectious Disease"/>
            <person name="Wu L."/>
            <person name="Ma J."/>
        </authorList>
    </citation>
    <scope>NUCLEOTIDE SEQUENCE [LARGE SCALE GENOMIC DNA]</scope>
    <source>
        <strain evidence="2 3">JCM 11813</strain>
    </source>
</reference>
<name>A0ABN1UCC5_9ACTN</name>
<comment type="caution">
    <text evidence="2">The sequence shown here is derived from an EMBL/GenBank/DDBJ whole genome shotgun (WGS) entry which is preliminary data.</text>
</comment>
<accession>A0ABN1UCC5</accession>
<evidence type="ECO:0000313" key="3">
    <source>
        <dbReference type="Proteomes" id="UP001499979"/>
    </source>
</evidence>